<dbReference type="EMBL" id="MSDU01000075">
    <property type="protein sequence ID" value="OLN21117.1"/>
    <property type="molecule type" value="Genomic_DNA"/>
</dbReference>
<gene>
    <name evidence="1" type="ORF">BTO30_16705</name>
</gene>
<accession>A0A1Q8Q1B8</accession>
<dbReference type="Pfam" id="PF20505">
    <property type="entry name" value="DUF6731"/>
    <property type="match status" value="1"/>
</dbReference>
<dbReference type="InterPro" id="IPR046618">
    <property type="entry name" value="DUF6731"/>
</dbReference>
<reference evidence="1 2" key="1">
    <citation type="submission" date="2016-12" db="EMBL/GenBank/DDBJ databases">
        <title>Domibacillus antri genome sequencing.</title>
        <authorList>
            <person name="Verma A."/>
            <person name="Krishnamurthi S."/>
        </authorList>
    </citation>
    <scope>NUCLEOTIDE SEQUENCE [LARGE SCALE GENOMIC DNA]</scope>
    <source>
        <strain evidence="1 2">XD80</strain>
    </source>
</reference>
<keyword evidence="2" id="KW-1185">Reference proteome</keyword>
<dbReference type="Proteomes" id="UP000185568">
    <property type="component" value="Unassembled WGS sequence"/>
</dbReference>
<dbReference type="RefSeq" id="WP_075399824.1">
    <property type="nucleotide sequence ID" value="NZ_MSDU01000075.1"/>
</dbReference>
<dbReference type="OrthoDB" id="2988737at2"/>
<evidence type="ECO:0000313" key="1">
    <source>
        <dbReference type="EMBL" id="OLN21117.1"/>
    </source>
</evidence>
<comment type="caution">
    <text evidence="1">The sequence shown here is derived from an EMBL/GenBank/DDBJ whole genome shotgun (WGS) entry which is preliminary data.</text>
</comment>
<organism evidence="1 2">
    <name type="scientific">Domibacillus antri</name>
    <dbReference type="NCBI Taxonomy" id="1714264"/>
    <lineage>
        <taxon>Bacteria</taxon>
        <taxon>Bacillati</taxon>
        <taxon>Bacillota</taxon>
        <taxon>Bacilli</taxon>
        <taxon>Bacillales</taxon>
        <taxon>Bacillaceae</taxon>
        <taxon>Domibacillus</taxon>
    </lineage>
</organism>
<protein>
    <submittedName>
        <fullName evidence="1">Uncharacterized protein</fullName>
    </submittedName>
</protein>
<sequence length="299" mass="33992">MVKRTINFDFFRITQSDNSTDHVNNALEKQLQIVSEGKVENVKIGSFVARMKFLIKKPMNPQVAGGPFCWIGSIERVDITENTEGANLDGIRKVYADGEDEGPVKDTIFLYNPTNKVLVLHKSFGGLVWRNIGIYIRKLCKKRGIQLETIVDFSRFERTQKAPRIKNIEYRVALPENLEVLKNSSRTIVGDFLLARALKGKTMKVTIGSPNMDVNETIKKVVQIKELGKDNVKSLKVITENDGNEEALDLINEILRDSVTEDFTQGRKFTAPLVMDHIFAVYNKHNTLLNTMFINEEED</sequence>
<evidence type="ECO:0000313" key="2">
    <source>
        <dbReference type="Proteomes" id="UP000185568"/>
    </source>
</evidence>
<proteinExistence type="predicted"/>
<name>A0A1Q8Q1B8_9BACI</name>
<dbReference type="AlphaFoldDB" id="A0A1Q8Q1B8"/>
<dbReference type="STRING" id="1714264.BTO30_16705"/>